<name>A0A9J5ZL58_SOLCO</name>
<feature type="region of interest" description="Disordered" evidence="1">
    <location>
        <begin position="1"/>
        <end position="43"/>
    </location>
</feature>
<feature type="region of interest" description="Disordered" evidence="1">
    <location>
        <begin position="78"/>
        <end position="169"/>
    </location>
</feature>
<dbReference type="EMBL" id="JACXVP010000004">
    <property type="protein sequence ID" value="KAG5612854.1"/>
    <property type="molecule type" value="Genomic_DNA"/>
</dbReference>
<proteinExistence type="predicted"/>
<protein>
    <submittedName>
        <fullName evidence="2">Uncharacterized protein</fullName>
    </submittedName>
</protein>
<feature type="compositionally biased region" description="Basic and acidic residues" evidence="1">
    <location>
        <begin position="1"/>
        <end position="17"/>
    </location>
</feature>
<gene>
    <name evidence="2" type="ORF">H5410_024135</name>
</gene>
<sequence>MNKQQDDQGTKEKDAEHSGGPGPSVCRAGEMNESFSPQTEITAYHVSPSDEVLVYSPTLVLSGDKSQKDTYSIGIVDESAKQEKERQRQGKGKLVLTHPKRDKRKRRERDEPEQPAFAPLSIENSETESEDAAKYVAKRRREAEEEMVKFNGSKKGGKKSPAKRVKVTK</sequence>
<reference evidence="2 3" key="1">
    <citation type="submission" date="2020-09" db="EMBL/GenBank/DDBJ databases">
        <title>De no assembly of potato wild relative species, Solanum commersonii.</title>
        <authorList>
            <person name="Cho K."/>
        </authorList>
    </citation>
    <scope>NUCLEOTIDE SEQUENCE [LARGE SCALE GENOMIC DNA]</scope>
    <source>
        <strain evidence="2">LZ3.2</strain>
        <tissue evidence="2">Leaf</tissue>
    </source>
</reference>
<dbReference type="Proteomes" id="UP000824120">
    <property type="component" value="Chromosome 4"/>
</dbReference>
<evidence type="ECO:0000313" key="3">
    <source>
        <dbReference type="Proteomes" id="UP000824120"/>
    </source>
</evidence>
<feature type="compositionally biased region" description="Basic residues" evidence="1">
    <location>
        <begin position="98"/>
        <end position="107"/>
    </location>
</feature>
<evidence type="ECO:0000313" key="2">
    <source>
        <dbReference type="EMBL" id="KAG5612854.1"/>
    </source>
</evidence>
<organism evidence="2 3">
    <name type="scientific">Solanum commersonii</name>
    <name type="common">Commerson's wild potato</name>
    <name type="synonym">Commerson's nightshade</name>
    <dbReference type="NCBI Taxonomy" id="4109"/>
    <lineage>
        <taxon>Eukaryota</taxon>
        <taxon>Viridiplantae</taxon>
        <taxon>Streptophyta</taxon>
        <taxon>Embryophyta</taxon>
        <taxon>Tracheophyta</taxon>
        <taxon>Spermatophyta</taxon>
        <taxon>Magnoliopsida</taxon>
        <taxon>eudicotyledons</taxon>
        <taxon>Gunneridae</taxon>
        <taxon>Pentapetalae</taxon>
        <taxon>asterids</taxon>
        <taxon>lamiids</taxon>
        <taxon>Solanales</taxon>
        <taxon>Solanaceae</taxon>
        <taxon>Solanoideae</taxon>
        <taxon>Solaneae</taxon>
        <taxon>Solanum</taxon>
    </lineage>
</organism>
<evidence type="ECO:0000256" key="1">
    <source>
        <dbReference type="SAM" id="MobiDB-lite"/>
    </source>
</evidence>
<feature type="compositionally biased region" description="Basic and acidic residues" evidence="1">
    <location>
        <begin position="78"/>
        <end position="88"/>
    </location>
</feature>
<comment type="caution">
    <text evidence="2">The sequence shown here is derived from an EMBL/GenBank/DDBJ whole genome shotgun (WGS) entry which is preliminary data.</text>
</comment>
<accession>A0A9J5ZL58</accession>
<keyword evidence="3" id="KW-1185">Reference proteome</keyword>
<feature type="compositionally biased region" description="Basic residues" evidence="1">
    <location>
        <begin position="155"/>
        <end position="169"/>
    </location>
</feature>
<dbReference type="AlphaFoldDB" id="A0A9J5ZL58"/>